<dbReference type="EMBL" id="BQKA01000050">
    <property type="protein sequence ID" value="GJM51300.1"/>
    <property type="molecule type" value="Genomic_DNA"/>
</dbReference>
<dbReference type="RefSeq" id="WP_264845264.1">
    <property type="nucleotide sequence ID" value="NZ_BPMA01000007.1"/>
</dbReference>
<evidence type="ECO:0008006" key="5">
    <source>
        <dbReference type="Google" id="ProtNLM"/>
    </source>
</evidence>
<dbReference type="Pfam" id="PF14114">
    <property type="entry name" value="DUF4286"/>
    <property type="match status" value="1"/>
</dbReference>
<proteinExistence type="predicted"/>
<evidence type="ECO:0000313" key="1">
    <source>
        <dbReference type="EMBL" id="GJM51300.1"/>
    </source>
</evidence>
<gene>
    <name evidence="1" type="ORF">RCZ15_22730</name>
    <name evidence="2" type="ORF">RCZ16_16000</name>
</gene>
<comment type="caution">
    <text evidence="1">The sequence shown here is derived from an EMBL/GenBank/DDBJ whole genome shotgun (WGS) entry which is preliminary data.</text>
</comment>
<evidence type="ECO:0000313" key="4">
    <source>
        <dbReference type="Proteomes" id="UP001208692"/>
    </source>
</evidence>
<dbReference type="Proteomes" id="UP001208692">
    <property type="component" value="Unassembled WGS sequence"/>
</dbReference>
<accession>A0AAV5AY07</accession>
<evidence type="ECO:0000313" key="2">
    <source>
        <dbReference type="EMBL" id="GJM53283.1"/>
    </source>
</evidence>
<protein>
    <recommendedName>
        <fullName evidence="5">DUF4286 domain-containing protein</fullName>
    </recommendedName>
</protein>
<evidence type="ECO:0000313" key="3">
    <source>
        <dbReference type="Proteomes" id="UP001207736"/>
    </source>
</evidence>
<name>A0AAV5AY07_9FLAO</name>
<reference evidence="1 4" key="1">
    <citation type="submission" date="2021-11" db="EMBL/GenBank/DDBJ databases">
        <title>Draft genome sequence of Capnocytophaga sp. strain KC07075 isolated from cat oral cavity.</title>
        <authorList>
            <person name="Suzuki M."/>
            <person name="Imaoka K."/>
            <person name="Kimura M."/>
            <person name="Morikawa S."/>
            <person name="Maeda K."/>
        </authorList>
    </citation>
    <scope>NUCLEOTIDE SEQUENCE</scope>
    <source>
        <strain evidence="1">KC07075</strain>
        <strain evidence="2 4">KC07079</strain>
    </source>
</reference>
<keyword evidence="4" id="KW-1185">Reference proteome</keyword>
<dbReference type="AlphaFoldDB" id="A0AAV5AY07"/>
<sequence>MFYYNITYTIEKSLQNRWKNWIFNDFIPHVVKKGKFDKARLIWVKTDDAEYNTYSLQLETPDTEIIKEFQEKDENNFLRLLYIQFAEKVLTFSTELHLVETIMQKELNDNE</sequence>
<dbReference type="Proteomes" id="UP001207736">
    <property type="component" value="Unassembled WGS sequence"/>
</dbReference>
<organism evidence="1 3">
    <name type="scientific">Capnocytophaga catalasegens</name>
    <dbReference type="NCBI Taxonomy" id="1004260"/>
    <lineage>
        <taxon>Bacteria</taxon>
        <taxon>Pseudomonadati</taxon>
        <taxon>Bacteroidota</taxon>
        <taxon>Flavobacteriia</taxon>
        <taxon>Flavobacteriales</taxon>
        <taxon>Flavobacteriaceae</taxon>
        <taxon>Capnocytophaga</taxon>
    </lineage>
</organism>
<dbReference type="EMBL" id="BQKB01000031">
    <property type="protein sequence ID" value="GJM53283.1"/>
    <property type="molecule type" value="Genomic_DNA"/>
</dbReference>
<dbReference type="InterPro" id="IPR025563">
    <property type="entry name" value="DUF4286"/>
</dbReference>